<dbReference type="Proteomes" id="UP001266305">
    <property type="component" value="Unassembled WGS sequence"/>
</dbReference>
<gene>
    <name evidence="1" type="ORF">P7K49_028575</name>
</gene>
<comment type="caution">
    <text evidence="1">The sequence shown here is derived from an EMBL/GenBank/DDBJ whole genome shotgun (WGS) entry which is preliminary data.</text>
</comment>
<sequence length="82" mass="9011">MLTEEKMYNVGSKGEISGIGGSSYNRLGLDHEVDWGKDKSTLLAMVLLRGSQQPIKSVMNLDPIKSDIQIERVSLGKEDGDM</sequence>
<reference evidence="1 2" key="1">
    <citation type="submission" date="2023-05" db="EMBL/GenBank/DDBJ databases">
        <title>B98-5 Cell Line De Novo Hybrid Assembly: An Optical Mapping Approach.</title>
        <authorList>
            <person name="Kananen K."/>
            <person name="Auerbach J.A."/>
            <person name="Kautto E."/>
            <person name="Blachly J.S."/>
        </authorList>
    </citation>
    <scope>NUCLEOTIDE SEQUENCE [LARGE SCALE GENOMIC DNA]</scope>
    <source>
        <strain evidence="1">B95-8</strain>
        <tissue evidence="1">Cell line</tissue>
    </source>
</reference>
<dbReference type="EMBL" id="JASSZA010000015">
    <property type="protein sequence ID" value="KAK2092047.1"/>
    <property type="molecule type" value="Genomic_DNA"/>
</dbReference>
<name>A0ABQ9U6Q7_SAGOE</name>
<organism evidence="1 2">
    <name type="scientific">Saguinus oedipus</name>
    <name type="common">Cotton-top tamarin</name>
    <name type="synonym">Oedipomidas oedipus</name>
    <dbReference type="NCBI Taxonomy" id="9490"/>
    <lineage>
        <taxon>Eukaryota</taxon>
        <taxon>Metazoa</taxon>
        <taxon>Chordata</taxon>
        <taxon>Craniata</taxon>
        <taxon>Vertebrata</taxon>
        <taxon>Euteleostomi</taxon>
        <taxon>Mammalia</taxon>
        <taxon>Eutheria</taxon>
        <taxon>Euarchontoglires</taxon>
        <taxon>Primates</taxon>
        <taxon>Haplorrhini</taxon>
        <taxon>Platyrrhini</taxon>
        <taxon>Cebidae</taxon>
        <taxon>Callitrichinae</taxon>
        <taxon>Saguinus</taxon>
    </lineage>
</organism>
<keyword evidence="2" id="KW-1185">Reference proteome</keyword>
<protein>
    <submittedName>
        <fullName evidence="1">Uncharacterized protein</fullName>
    </submittedName>
</protein>
<evidence type="ECO:0000313" key="1">
    <source>
        <dbReference type="EMBL" id="KAK2092047.1"/>
    </source>
</evidence>
<proteinExistence type="predicted"/>
<accession>A0ABQ9U6Q7</accession>
<evidence type="ECO:0000313" key="2">
    <source>
        <dbReference type="Proteomes" id="UP001266305"/>
    </source>
</evidence>